<reference evidence="5" key="1">
    <citation type="submission" date="2020-01" db="EMBL/GenBank/DDBJ databases">
        <title>Genome sequence of Kobresia littledalei, the first chromosome-level genome in the family Cyperaceae.</title>
        <authorList>
            <person name="Qu G."/>
        </authorList>
    </citation>
    <scope>NUCLEOTIDE SEQUENCE</scope>
    <source>
        <strain evidence="5">C.B.Clarke</strain>
        <tissue evidence="5">Leaf</tissue>
    </source>
</reference>
<keyword evidence="6" id="KW-1185">Reference proteome</keyword>
<feature type="domain" description="DUF7046" evidence="3">
    <location>
        <begin position="448"/>
        <end position="537"/>
    </location>
</feature>
<keyword evidence="1" id="KW-0175">Coiled coil</keyword>
<dbReference type="GO" id="GO:0005886">
    <property type="term" value="C:plasma membrane"/>
    <property type="evidence" value="ECO:0007669"/>
    <property type="project" value="TreeGrafter"/>
</dbReference>
<sequence>MRDPFNAPIHYITSDRQSSTDLTRPDVTPSHTVFTNGNSDAVPWTTSVDSSVRHQFYKAALPDDYGKELDPEIKELFFRTRSLEEEALILKKQVADAGLRELQLLSEKHILERKLTELRIVLDEKQDDAISSTLKELNQKKSYIEENLRLANELKIVEEDVYIFTSSMLSLLAENEVRPPIINASAISNGTKRVSQQMNSKLRSLTTSLGGTDADLRNAATTLRNQFPPYMDSRRNDFNQQPQYGLVNQQYELGLERPRYIDDYGMIDPKDLNTAPNSDRLYSSYINDQPRDVANASNPNFYDDNSGDGADRRSEYSGDGEEIFPSIEGFQITGVAIPGNMLTACGFPTNGTTLCIFQWVRYHENGTRQSIEGATVPEYYVTADDVDTLLAVDCTPMDDNGRQGELVRQFANNQNKITCDPEMQHKLDSYISSGKATFNIFSLVDSSDDWELALLTLKRSTYQIKIQSTDSVIIEEKYSSELSMKVPYGYSAQFVLVSSGRTSVPFTTEEDVRSRDLIVLTMRTFQNKALDGKRKGKA</sequence>
<feature type="region of interest" description="Disordered" evidence="2">
    <location>
        <begin position="290"/>
        <end position="321"/>
    </location>
</feature>
<dbReference type="PANTHER" id="PTHR31149:SF7">
    <property type="entry name" value="EXPRESSED PROTEIN"/>
    <property type="match status" value="1"/>
</dbReference>
<dbReference type="EMBL" id="SWLB01000008">
    <property type="protein sequence ID" value="KAF3336001.1"/>
    <property type="molecule type" value="Genomic_DNA"/>
</dbReference>
<feature type="domain" description="AIR9-like A9" evidence="4">
    <location>
        <begin position="328"/>
        <end position="407"/>
    </location>
</feature>
<evidence type="ECO:0000259" key="4">
    <source>
        <dbReference type="Pfam" id="PF23197"/>
    </source>
</evidence>
<evidence type="ECO:0000313" key="6">
    <source>
        <dbReference type="Proteomes" id="UP000623129"/>
    </source>
</evidence>
<comment type="caution">
    <text evidence="5">The sequence shown here is derived from an EMBL/GenBank/DDBJ whole genome shotgun (WGS) entry which is preliminary data.</text>
</comment>
<evidence type="ECO:0000313" key="5">
    <source>
        <dbReference type="EMBL" id="KAF3336001.1"/>
    </source>
</evidence>
<accession>A0A833RAU8</accession>
<dbReference type="OrthoDB" id="1890867at2759"/>
<evidence type="ECO:0000256" key="1">
    <source>
        <dbReference type="SAM" id="Coils"/>
    </source>
</evidence>
<dbReference type="Pfam" id="PF23197">
    <property type="entry name" value="IG_AIR9"/>
    <property type="match status" value="1"/>
</dbReference>
<organism evidence="5 6">
    <name type="scientific">Carex littledalei</name>
    <dbReference type="NCBI Taxonomy" id="544730"/>
    <lineage>
        <taxon>Eukaryota</taxon>
        <taxon>Viridiplantae</taxon>
        <taxon>Streptophyta</taxon>
        <taxon>Embryophyta</taxon>
        <taxon>Tracheophyta</taxon>
        <taxon>Spermatophyta</taxon>
        <taxon>Magnoliopsida</taxon>
        <taxon>Liliopsida</taxon>
        <taxon>Poales</taxon>
        <taxon>Cyperaceae</taxon>
        <taxon>Cyperoideae</taxon>
        <taxon>Cariceae</taxon>
        <taxon>Carex</taxon>
        <taxon>Carex subgen. Euthyceras</taxon>
    </lineage>
</organism>
<dbReference type="Pfam" id="PF23080">
    <property type="entry name" value="DUF7046"/>
    <property type="match status" value="1"/>
</dbReference>
<protein>
    <submittedName>
        <fullName evidence="5">Uncharacterized protein</fullName>
    </submittedName>
</protein>
<dbReference type="Gene3D" id="2.60.40.2700">
    <property type="match status" value="1"/>
</dbReference>
<proteinExistence type="predicted"/>
<dbReference type="FunFam" id="2.60.40.2700:FF:000001">
    <property type="entry name" value="Transmembrane protein"/>
    <property type="match status" value="1"/>
</dbReference>
<feature type="coiled-coil region" evidence="1">
    <location>
        <begin position="108"/>
        <end position="160"/>
    </location>
</feature>
<dbReference type="InterPro" id="IPR056284">
    <property type="entry name" value="AIR9-like_A9"/>
</dbReference>
<evidence type="ECO:0000256" key="2">
    <source>
        <dbReference type="SAM" id="MobiDB-lite"/>
    </source>
</evidence>
<dbReference type="Proteomes" id="UP000623129">
    <property type="component" value="Unassembled WGS sequence"/>
</dbReference>
<dbReference type="InterPro" id="IPR055474">
    <property type="entry name" value="DUF7046"/>
</dbReference>
<dbReference type="AlphaFoldDB" id="A0A833RAU8"/>
<name>A0A833RAU8_9POAL</name>
<evidence type="ECO:0000259" key="3">
    <source>
        <dbReference type="Pfam" id="PF23080"/>
    </source>
</evidence>
<gene>
    <name evidence="5" type="ORF">FCM35_KLT20508</name>
</gene>
<dbReference type="PANTHER" id="PTHR31149">
    <property type="entry name" value="EXPRESSED PROTEIN"/>
    <property type="match status" value="1"/>
</dbReference>